<dbReference type="SUPFAM" id="SSF50978">
    <property type="entry name" value="WD40 repeat-like"/>
    <property type="match status" value="1"/>
</dbReference>
<dbReference type="InterPro" id="IPR001680">
    <property type="entry name" value="WD40_rpt"/>
</dbReference>
<dbReference type="SMART" id="SM00320">
    <property type="entry name" value="WD40"/>
    <property type="match status" value="5"/>
</dbReference>
<dbReference type="InterPro" id="IPR036322">
    <property type="entry name" value="WD40_repeat_dom_sf"/>
</dbReference>
<dbReference type="EMBL" id="QEAQ01000049">
    <property type="protein sequence ID" value="TPX57664.1"/>
    <property type="molecule type" value="Genomic_DNA"/>
</dbReference>
<dbReference type="STRING" id="109895.A0A507E1G7"/>
<comment type="similarity">
    <text evidence="1">Belongs to the WD repeat ESC family.</text>
</comment>
<reference evidence="8 9" key="1">
    <citation type="journal article" date="2019" name="Sci. Rep.">
        <title>Comparative genomics of chytrid fungi reveal insights into the obligate biotrophic and pathogenic lifestyle of Synchytrium endobioticum.</title>
        <authorList>
            <person name="van de Vossenberg B.T.L.H."/>
            <person name="Warris S."/>
            <person name="Nguyen H.D.T."/>
            <person name="van Gent-Pelzer M.P.E."/>
            <person name="Joly D.L."/>
            <person name="van de Geest H.C."/>
            <person name="Bonants P.J.M."/>
            <person name="Smith D.S."/>
            <person name="Levesque C.A."/>
            <person name="van der Lee T.A.J."/>
        </authorList>
    </citation>
    <scope>NUCLEOTIDE SEQUENCE [LARGE SCALE GENOMIC DNA]</scope>
    <source>
        <strain evidence="8 9">CBS 809.83</strain>
    </source>
</reference>
<evidence type="ECO:0000256" key="1">
    <source>
        <dbReference type="ARBA" id="ARBA00008075"/>
    </source>
</evidence>
<keyword evidence="2 6" id="KW-0853">WD repeat</keyword>
<organism evidence="8 9">
    <name type="scientific">Powellomyces hirtus</name>
    <dbReference type="NCBI Taxonomy" id="109895"/>
    <lineage>
        <taxon>Eukaryota</taxon>
        <taxon>Fungi</taxon>
        <taxon>Fungi incertae sedis</taxon>
        <taxon>Chytridiomycota</taxon>
        <taxon>Chytridiomycota incertae sedis</taxon>
        <taxon>Chytridiomycetes</taxon>
        <taxon>Spizellomycetales</taxon>
        <taxon>Powellomycetaceae</taxon>
        <taxon>Powellomyces</taxon>
    </lineage>
</organism>
<comment type="caution">
    <text evidence="8">The sequence shown here is derived from an EMBL/GenBank/DDBJ whole genome shotgun (WGS) entry which is preliminary data.</text>
</comment>
<keyword evidence="9" id="KW-1185">Reference proteome</keyword>
<keyword evidence="4" id="KW-0805">Transcription regulation</keyword>
<evidence type="ECO:0000256" key="6">
    <source>
        <dbReference type="PROSITE-ProRule" id="PRU00221"/>
    </source>
</evidence>
<dbReference type="AlphaFoldDB" id="A0A507E1G7"/>
<evidence type="ECO:0000256" key="4">
    <source>
        <dbReference type="ARBA" id="ARBA00023015"/>
    </source>
</evidence>
<dbReference type="Proteomes" id="UP000318582">
    <property type="component" value="Unassembled WGS sequence"/>
</dbReference>
<feature type="region of interest" description="Disordered" evidence="7">
    <location>
        <begin position="1"/>
        <end position="23"/>
    </location>
</feature>
<gene>
    <name evidence="8" type="ORF">PhCBS80983_g03688</name>
</gene>
<evidence type="ECO:0000256" key="5">
    <source>
        <dbReference type="ARBA" id="ARBA00023163"/>
    </source>
</evidence>
<dbReference type="PANTHER" id="PTHR10253">
    <property type="entry name" value="POLYCOMB PROTEIN"/>
    <property type="match status" value="1"/>
</dbReference>
<feature type="repeat" description="WD" evidence="6">
    <location>
        <begin position="285"/>
        <end position="324"/>
    </location>
</feature>
<keyword evidence="5" id="KW-0804">Transcription</keyword>
<name>A0A507E1G7_9FUNG</name>
<evidence type="ECO:0000256" key="7">
    <source>
        <dbReference type="SAM" id="MobiDB-lite"/>
    </source>
</evidence>
<proteinExistence type="inferred from homology"/>
<dbReference type="InterPro" id="IPR015943">
    <property type="entry name" value="WD40/YVTN_repeat-like_dom_sf"/>
</dbReference>
<dbReference type="InterPro" id="IPR051243">
    <property type="entry name" value="PcG_WD-repeat"/>
</dbReference>
<dbReference type="Gene3D" id="2.130.10.10">
    <property type="entry name" value="YVTN repeat-like/Quinoprotein amine dehydrogenase"/>
    <property type="match status" value="1"/>
</dbReference>
<keyword evidence="3" id="KW-0677">Repeat</keyword>
<dbReference type="PROSITE" id="PS50082">
    <property type="entry name" value="WD_REPEATS_2"/>
    <property type="match status" value="1"/>
</dbReference>
<sequence>MKRTRDETPQIGEDQSIPGSPCSSVGAQTVKALKFDRNELPEISKEDAFRTFRLRRIVRENHGGSINSCSFFNVRRDRNAGDASNIMATVGAAQVNFYDNEHCGDHLDIMSHFVVGGSGYPKGETERPTEELKTAAWMTSEDDLVLAVAGSAGNIHLLSLTQSKELSCWEAHPGGISHLEAHPSDPNLLLSVGSGYRVRLWHVGTKKPLCEYHVKAASAAFHPNGRSFLTTGIKGLVHDWEVPEEYIGMSDDEALEVEERIVGGHAGGDYTSLKETKPRCQAGPYTFHTQRVDCIRYVEDRVLSKSTDGKIVFWDPSTEEIVYSFHVKGSNNNNSCSFDVSLLNGHLITVLEHPRSTKTVRSCAFTKDDRNVVYVGDDALIWRFDHIDEEIIQEWDGEDSEEV</sequence>
<protein>
    <submittedName>
        <fullName evidence="8">Uncharacterized protein</fullName>
    </submittedName>
</protein>
<evidence type="ECO:0000313" key="9">
    <source>
        <dbReference type="Proteomes" id="UP000318582"/>
    </source>
</evidence>
<accession>A0A507E1G7</accession>
<evidence type="ECO:0000313" key="8">
    <source>
        <dbReference type="EMBL" id="TPX57664.1"/>
    </source>
</evidence>
<evidence type="ECO:0000256" key="3">
    <source>
        <dbReference type="ARBA" id="ARBA00022737"/>
    </source>
</evidence>
<evidence type="ECO:0000256" key="2">
    <source>
        <dbReference type="ARBA" id="ARBA00022574"/>
    </source>
</evidence>